<dbReference type="Proteomes" id="UP000094271">
    <property type="component" value="Unassembled WGS sequence"/>
</dbReference>
<dbReference type="InterPro" id="IPR000182">
    <property type="entry name" value="GNAT_dom"/>
</dbReference>
<dbReference type="Gene3D" id="3.40.630.30">
    <property type="match status" value="1"/>
</dbReference>
<dbReference type="InterPro" id="IPR016181">
    <property type="entry name" value="Acyl_CoA_acyltransferase"/>
</dbReference>
<dbReference type="PROSITE" id="PS51186">
    <property type="entry name" value="GNAT"/>
    <property type="match status" value="1"/>
</dbReference>
<keyword evidence="1" id="KW-0808">Transferase</keyword>
<evidence type="ECO:0000313" key="4">
    <source>
        <dbReference type="EMBL" id="ODR45434.1"/>
    </source>
</evidence>
<evidence type="ECO:0000256" key="2">
    <source>
        <dbReference type="ARBA" id="ARBA00023315"/>
    </source>
</evidence>
<proteinExistence type="predicted"/>
<accession>A0A1E3UC88</accession>
<reference evidence="4 6" key="2">
    <citation type="submission" date="2016-08" db="EMBL/GenBank/DDBJ databases">
        <authorList>
            <person name="Seilhamer J.J."/>
        </authorList>
    </citation>
    <scope>NUCLEOTIDE SEQUENCE [LARGE SCALE GENOMIC DNA]</scope>
    <source>
        <strain evidence="4 6">NML150140-1</strain>
    </source>
</reference>
<dbReference type="InterPro" id="IPR050680">
    <property type="entry name" value="YpeA/RimI_acetyltransf"/>
</dbReference>
<dbReference type="PANTHER" id="PTHR43420">
    <property type="entry name" value="ACETYLTRANSFERASE"/>
    <property type="match status" value="1"/>
</dbReference>
<dbReference type="Pfam" id="PF00583">
    <property type="entry name" value="Acetyltransf_1"/>
    <property type="match status" value="1"/>
</dbReference>
<evidence type="ECO:0000313" key="7">
    <source>
        <dbReference type="Proteomes" id="UP000094869"/>
    </source>
</evidence>
<keyword evidence="2" id="KW-0012">Acyltransferase</keyword>
<evidence type="ECO:0000256" key="1">
    <source>
        <dbReference type="ARBA" id="ARBA00022679"/>
    </source>
</evidence>
<dbReference type="Proteomes" id="UP000094869">
    <property type="component" value="Unassembled WGS sequence"/>
</dbReference>
<gene>
    <name evidence="4" type="ORF">BEI59_27240</name>
    <name evidence="5" type="ORF">BEI63_02900</name>
</gene>
<name>A0A1E3UC88_9FIRM</name>
<dbReference type="EMBL" id="MEHA01000027">
    <property type="protein sequence ID" value="ODR45434.1"/>
    <property type="molecule type" value="Genomic_DNA"/>
</dbReference>
<feature type="domain" description="N-acetyltransferase" evidence="3">
    <location>
        <begin position="22"/>
        <end position="195"/>
    </location>
</feature>
<evidence type="ECO:0000313" key="5">
    <source>
        <dbReference type="EMBL" id="ODR61060.1"/>
    </source>
</evidence>
<dbReference type="AlphaFoldDB" id="A0A1E3UC88"/>
<evidence type="ECO:0000259" key="3">
    <source>
        <dbReference type="PROSITE" id="PS51186"/>
    </source>
</evidence>
<dbReference type="OrthoDB" id="357176at2"/>
<reference evidence="5 7" key="1">
    <citation type="submission" date="2016-08" db="EMBL/GenBank/DDBJ databases">
        <title>Characterization of Isolates of Eisenbergiella tayi Derived from Blood Cultures, Using Whole Genome Sequencing.</title>
        <authorList>
            <person name="Bernier A.-M."/>
            <person name="Burdz T."/>
            <person name="Wiebe D."/>
            <person name="Bernard K."/>
        </authorList>
    </citation>
    <scope>NUCLEOTIDE SEQUENCE [LARGE SCALE GENOMIC DNA]</scope>
    <source>
        <strain evidence="5 7">NML120146</strain>
    </source>
</reference>
<evidence type="ECO:0000313" key="6">
    <source>
        <dbReference type="Proteomes" id="UP000094271"/>
    </source>
</evidence>
<comment type="caution">
    <text evidence="4">The sequence shown here is derived from an EMBL/GenBank/DDBJ whole genome shotgun (WGS) entry which is preliminary data.</text>
</comment>
<dbReference type="EMBL" id="MEHD01000008">
    <property type="protein sequence ID" value="ODR61060.1"/>
    <property type="molecule type" value="Genomic_DNA"/>
</dbReference>
<dbReference type="GO" id="GO:0016747">
    <property type="term" value="F:acyltransferase activity, transferring groups other than amino-acyl groups"/>
    <property type="evidence" value="ECO:0007669"/>
    <property type="project" value="InterPro"/>
</dbReference>
<dbReference type="SUPFAM" id="SSF55729">
    <property type="entry name" value="Acyl-CoA N-acyltransferases (Nat)"/>
    <property type="match status" value="1"/>
</dbReference>
<keyword evidence="7" id="KW-1185">Reference proteome</keyword>
<dbReference type="CDD" id="cd04301">
    <property type="entry name" value="NAT_SF"/>
    <property type="match status" value="1"/>
</dbReference>
<sequence length="195" mass="22969">MSYFFPNWFQYRKNGENRMEKTVITKAVSEDIDSISELYDAVNTYFSDNVNYCFPNWQKGKYPVRRDALEALQKDTLFVLKFSGKTEGSFILDNKQHPEYRKIPWGIQCDDKEVMVMHTLVVNPSYRKKGLGEQMITYGINYCRQAGAKTLRLDTHYKNVPARRLYEKCGFRSVTKWSAEIDGVNQEFDVFEYIL</sequence>
<organism evidence="4 6">
    <name type="scientific">Eisenbergiella tayi</name>
    <dbReference type="NCBI Taxonomy" id="1432052"/>
    <lineage>
        <taxon>Bacteria</taxon>
        <taxon>Bacillati</taxon>
        <taxon>Bacillota</taxon>
        <taxon>Clostridia</taxon>
        <taxon>Lachnospirales</taxon>
        <taxon>Lachnospiraceae</taxon>
        <taxon>Eisenbergiella</taxon>
    </lineage>
</organism>
<protein>
    <recommendedName>
        <fullName evidence="3">N-acetyltransferase domain-containing protein</fullName>
    </recommendedName>
</protein>